<gene>
    <name evidence="2" type="ORF">CSEC_1814</name>
</gene>
<proteinExistence type="predicted"/>
<dbReference type="STRING" id="1437425.CSEC_1814"/>
<dbReference type="Pfam" id="PF01609">
    <property type="entry name" value="DDE_Tnp_1"/>
    <property type="match status" value="1"/>
</dbReference>
<evidence type="ECO:0000259" key="1">
    <source>
        <dbReference type="Pfam" id="PF01609"/>
    </source>
</evidence>
<dbReference type="eggNOG" id="ENOG5032WB9">
    <property type="taxonomic scope" value="Bacteria"/>
</dbReference>
<accession>A0A090D2T0</accession>
<organism evidence="2 3">
    <name type="scientific">Candidatus Criblamydia sequanensis CRIB-18</name>
    <dbReference type="NCBI Taxonomy" id="1437425"/>
    <lineage>
        <taxon>Bacteria</taxon>
        <taxon>Pseudomonadati</taxon>
        <taxon>Chlamydiota</taxon>
        <taxon>Chlamydiia</taxon>
        <taxon>Parachlamydiales</taxon>
        <taxon>Candidatus Criblamydiaceae</taxon>
        <taxon>Candidatus Criblamydia</taxon>
    </lineage>
</organism>
<dbReference type="RefSeq" id="WP_041018124.1">
    <property type="nucleotide sequence ID" value="NZ_CCEJ010000008.1"/>
</dbReference>
<dbReference type="InterPro" id="IPR002559">
    <property type="entry name" value="Transposase_11"/>
</dbReference>
<sequence length="82" mass="9471">MYFKCIFRKFEGEVFIVDSFSVKAYENHKSFRAKIFKGKEFHGYTASKKQYFFGIKVHMIVDEIGIPIEFCITPGSTSGIEA</sequence>
<evidence type="ECO:0000313" key="3">
    <source>
        <dbReference type="Proteomes" id="UP000031552"/>
    </source>
</evidence>
<dbReference type="AlphaFoldDB" id="A0A090D2T0"/>
<reference evidence="2" key="1">
    <citation type="submission" date="2013-12" db="EMBL/GenBank/DDBJ databases">
        <authorList>
            <person name="Linke B."/>
        </authorList>
    </citation>
    <scope>NUCLEOTIDE SEQUENCE [LARGE SCALE GENOMIC DNA]</scope>
    <source>
        <strain evidence="2">CRIB-18</strain>
    </source>
</reference>
<dbReference type="GO" id="GO:0006313">
    <property type="term" value="P:DNA transposition"/>
    <property type="evidence" value="ECO:0007669"/>
    <property type="project" value="InterPro"/>
</dbReference>
<dbReference type="GO" id="GO:0003677">
    <property type="term" value="F:DNA binding"/>
    <property type="evidence" value="ECO:0007669"/>
    <property type="project" value="InterPro"/>
</dbReference>
<protein>
    <submittedName>
        <fullName evidence="2">Transposase remnant</fullName>
    </submittedName>
</protein>
<reference evidence="2" key="2">
    <citation type="submission" date="2014-09" db="EMBL/GenBank/DDBJ databases">
        <title>Criblamydia sequanensis harbors a mega-plasmid encoding arsenite resistance.</title>
        <authorList>
            <person name="Bertelli C."/>
            <person name="Goesmann A."/>
            <person name="Greub G."/>
        </authorList>
    </citation>
    <scope>NUCLEOTIDE SEQUENCE [LARGE SCALE GENOMIC DNA]</scope>
    <source>
        <strain evidence="2">CRIB-18</strain>
    </source>
</reference>
<dbReference type="OrthoDB" id="21093at2"/>
<feature type="domain" description="Transposase IS4-like" evidence="1">
    <location>
        <begin position="11"/>
        <end position="79"/>
    </location>
</feature>
<evidence type="ECO:0000313" key="2">
    <source>
        <dbReference type="EMBL" id="CDR34623.1"/>
    </source>
</evidence>
<name>A0A090D2T0_9BACT</name>
<dbReference type="EMBL" id="CCEJ010000008">
    <property type="protein sequence ID" value="CDR34623.1"/>
    <property type="molecule type" value="Genomic_DNA"/>
</dbReference>
<comment type="caution">
    <text evidence="2">The sequence shown here is derived from an EMBL/GenBank/DDBJ whole genome shotgun (WGS) entry which is preliminary data.</text>
</comment>
<dbReference type="GO" id="GO:0004803">
    <property type="term" value="F:transposase activity"/>
    <property type="evidence" value="ECO:0007669"/>
    <property type="project" value="InterPro"/>
</dbReference>
<dbReference type="Proteomes" id="UP000031552">
    <property type="component" value="Unassembled WGS sequence"/>
</dbReference>
<keyword evidence="3" id="KW-1185">Reference proteome</keyword>